<dbReference type="EMBL" id="LUEZ02000122">
    <property type="protein sequence ID" value="RDB16836.1"/>
    <property type="molecule type" value="Genomic_DNA"/>
</dbReference>
<organism evidence="2 3">
    <name type="scientific">Hypsizygus marmoreus</name>
    <name type="common">White beech mushroom</name>
    <name type="synonym">Agaricus marmoreus</name>
    <dbReference type="NCBI Taxonomy" id="39966"/>
    <lineage>
        <taxon>Eukaryota</taxon>
        <taxon>Fungi</taxon>
        <taxon>Dikarya</taxon>
        <taxon>Basidiomycota</taxon>
        <taxon>Agaricomycotina</taxon>
        <taxon>Agaricomycetes</taxon>
        <taxon>Agaricomycetidae</taxon>
        <taxon>Agaricales</taxon>
        <taxon>Tricholomatineae</taxon>
        <taxon>Lyophyllaceae</taxon>
        <taxon>Hypsizygus</taxon>
    </lineage>
</organism>
<proteinExistence type="predicted"/>
<reference evidence="2" key="1">
    <citation type="submission" date="2018-04" db="EMBL/GenBank/DDBJ databases">
        <title>Whole genome sequencing of Hypsizygus marmoreus.</title>
        <authorList>
            <person name="Choi I.-G."/>
            <person name="Min B."/>
            <person name="Kim J.-G."/>
            <person name="Kim S."/>
            <person name="Oh Y.-L."/>
            <person name="Kong W.-S."/>
            <person name="Park H."/>
            <person name="Jeong J."/>
            <person name="Song E.-S."/>
        </authorList>
    </citation>
    <scope>NUCLEOTIDE SEQUENCE [LARGE SCALE GENOMIC DNA]</scope>
    <source>
        <strain evidence="2">51987-8</strain>
    </source>
</reference>
<dbReference type="GO" id="GO:0004553">
    <property type="term" value="F:hydrolase activity, hydrolyzing O-glycosyl compounds"/>
    <property type="evidence" value="ECO:0007669"/>
    <property type="project" value="InterPro"/>
</dbReference>
<gene>
    <name evidence="2" type="ORF">Hypma_002481</name>
</gene>
<dbReference type="STRING" id="39966.A0A369JDA5"/>
<sequence length="310" mass="34109">MGLALTYTVAARTWYIKDTYVGTDFLTSWKWETLDDPTHGRVNYVDQPSALNSNLTYASDDKFIMRADAYQIVPPSARGRDSVRITSKKAYDESLIVLDLNHMPTGCGTWPAFWTLSRAGPWPNGGEIDIIEGVHTNTKNLASLHTTPGCTMSEPRGQNGDTVSSNCDTSVSYNQGCGTSFKKPNSYGAPFNAVGGGFFAIQRSKSSVAVWFWTRDDPAVPQAVRTGVGNVSVDESWGLPEARFPMGDGCGYEEHMDRHVMIFDTTFCGDWAGATYTSAGCPGTCNDYVNNNPEKFTEAYWEINALRVYV</sequence>
<dbReference type="GO" id="GO:0009251">
    <property type="term" value="P:glucan catabolic process"/>
    <property type="evidence" value="ECO:0007669"/>
    <property type="project" value="TreeGrafter"/>
</dbReference>
<dbReference type="CDD" id="cd02181">
    <property type="entry name" value="GH16_fungal_Lam16A_glucanase"/>
    <property type="match status" value="1"/>
</dbReference>
<feature type="domain" description="GH16" evidence="1">
    <location>
        <begin position="27"/>
        <end position="280"/>
    </location>
</feature>
<keyword evidence="2" id="KW-0378">Hydrolase</keyword>
<evidence type="ECO:0000259" key="1">
    <source>
        <dbReference type="PROSITE" id="PS51762"/>
    </source>
</evidence>
<dbReference type="InParanoid" id="A0A369JDA5"/>
<dbReference type="OrthoDB" id="192832at2759"/>
<keyword evidence="2" id="KW-0326">Glycosidase</keyword>
<dbReference type="PANTHER" id="PTHR10963:SF24">
    <property type="entry name" value="GLYCOSIDASE C21B10.07-RELATED"/>
    <property type="match status" value="1"/>
</dbReference>
<keyword evidence="3" id="KW-1185">Reference proteome</keyword>
<evidence type="ECO:0000313" key="3">
    <source>
        <dbReference type="Proteomes" id="UP000076154"/>
    </source>
</evidence>
<accession>A0A369JDA5</accession>
<evidence type="ECO:0000313" key="2">
    <source>
        <dbReference type="EMBL" id="RDB16836.1"/>
    </source>
</evidence>
<dbReference type="AlphaFoldDB" id="A0A369JDA5"/>
<dbReference type="Proteomes" id="UP000076154">
    <property type="component" value="Unassembled WGS sequence"/>
</dbReference>
<protein>
    <submittedName>
        <fullName evidence="2">Glycosidase C21B10.07</fullName>
    </submittedName>
</protein>
<dbReference type="PANTHER" id="PTHR10963">
    <property type="entry name" value="GLYCOSYL HYDROLASE-RELATED"/>
    <property type="match status" value="1"/>
</dbReference>
<dbReference type="PROSITE" id="PS51762">
    <property type="entry name" value="GH16_2"/>
    <property type="match status" value="1"/>
</dbReference>
<dbReference type="InterPro" id="IPR000757">
    <property type="entry name" value="Beta-glucanase-like"/>
</dbReference>
<dbReference type="InterPro" id="IPR050546">
    <property type="entry name" value="Glycosyl_Hydrlase_16"/>
</dbReference>
<name>A0A369JDA5_HYPMA</name>
<comment type="caution">
    <text evidence="2">The sequence shown here is derived from an EMBL/GenBank/DDBJ whole genome shotgun (WGS) entry which is preliminary data.</text>
</comment>
<dbReference type="SUPFAM" id="SSF49899">
    <property type="entry name" value="Concanavalin A-like lectins/glucanases"/>
    <property type="match status" value="1"/>
</dbReference>
<dbReference type="InterPro" id="IPR013320">
    <property type="entry name" value="ConA-like_dom_sf"/>
</dbReference>
<dbReference type="Gene3D" id="2.60.120.200">
    <property type="match status" value="1"/>
</dbReference>
<dbReference type="Pfam" id="PF26113">
    <property type="entry name" value="GH16_XgeA"/>
    <property type="match status" value="1"/>
</dbReference>